<dbReference type="RefSeq" id="WP_344523602.1">
    <property type="nucleotide sequence ID" value="NZ_BAAAPE010000001.1"/>
</dbReference>
<protein>
    <recommendedName>
        <fullName evidence="1">Aminoglycoside phosphotransferase domain-containing protein</fullName>
    </recommendedName>
</protein>
<dbReference type="Gene3D" id="3.90.1200.10">
    <property type="match status" value="1"/>
</dbReference>
<dbReference type="InterPro" id="IPR002575">
    <property type="entry name" value="Aminoglycoside_PTrfase"/>
</dbReference>
<dbReference type="EMBL" id="BAAAPE010000001">
    <property type="protein sequence ID" value="GAA2062699.1"/>
    <property type="molecule type" value="Genomic_DNA"/>
</dbReference>
<dbReference type="PANTHER" id="PTHR40086:SF1">
    <property type="entry name" value="CELL CYCLE REGULATOR CCRZ"/>
    <property type="match status" value="1"/>
</dbReference>
<organism evidence="2 3">
    <name type="scientific">Streptomyces albiaxialis</name>
    <dbReference type="NCBI Taxonomy" id="329523"/>
    <lineage>
        <taxon>Bacteria</taxon>
        <taxon>Bacillati</taxon>
        <taxon>Actinomycetota</taxon>
        <taxon>Actinomycetes</taxon>
        <taxon>Kitasatosporales</taxon>
        <taxon>Streptomycetaceae</taxon>
        <taxon>Streptomyces</taxon>
    </lineage>
</organism>
<dbReference type="InterPro" id="IPR052077">
    <property type="entry name" value="CcrZ_PhaseVar_Mediator"/>
</dbReference>
<reference evidence="2 3" key="1">
    <citation type="journal article" date="2019" name="Int. J. Syst. Evol. Microbiol.">
        <title>The Global Catalogue of Microorganisms (GCM) 10K type strain sequencing project: providing services to taxonomists for standard genome sequencing and annotation.</title>
        <authorList>
            <consortium name="The Broad Institute Genomics Platform"/>
            <consortium name="The Broad Institute Genome Sequencing Center for Infectious Disease"/>
            <person name="Wu L."/>
            <person name="Ma J."/>
        </authorList>
    </citation>
    <scope>NUCLEOTIDE SEQUENCE [LARGE SCALE GENOMIC DNA]</scope>
    <source>
        <strain evidence="2 3">JCM 15478</strain>
    </source>
</reference>
<evidence type="ECO:0000259" key="1">
    <source>
        <dbReference type="Pfam" id="PF01636"/>
    </source>
</evidence>
<gene>
    <name evidence="2" type="ORF">GCM10009801_06030</name>
</gene>
<name>A0ABN2VHN0_9ACTN</name>
<sequence length="361" mass="40242">MPSTALQKATGIGRVDGPLRGYHREWYVVSPGPGFAGEGRLKVGEPREDAFWFDRRCFASEDLLLRELAKRGVPRVPPVHQLVPDGPLIHGFIEGTPLSFLHPRDHRVPLVHLGQIMAVFRRLAAIRPSGFPAPRLCRPEDRTEDGNSGGFLRTLLRFTREKGFLPHAAEFGTLFARLGLTEDVLRPGAPLDAGAGRLTRRPFCLLHGDLHRANFIVGESLQLWTIDWELAMLGDPLYDLATHLHLMEYPADQEPEVVEAWRAAVSAELPDAVAGLERDLPLYRAYKRIQSVYTDVVRHARTLQALPPSERRTEQLGASAKAVHQALWRARHDLGLAEVPAPAEVEYAYGPFSAVRRGSRA</sequence>
<evidence type="ECO:0000313" key="2">
    <source>
        <dbReference type="EMBL" id="GAA2062699.1"/>
    </source>
</evidence>
<accession>A0ABN2VHN0</accession>
<dbReference type="Proteomes" id="UP001500016">
    <property type="component" value="Unassembled WGS sequence"/>
</dbReference>
<dbReference type="Pfam" id="PF01636">
    <property type="entry name" value="APH"/>
    <property type="match status" value="1"/>
</dbReference>
<feature type="domain" description="Aminoglycoside phosphotransferase" evidence="1">
    <location>
        <begin position="61"/>
        <end position="274"/>
    </location>
</feature>
<evidence type="ECO:0000313" key="3">
    <source>
        <dbReference type="Proteomes" id="UP001500016"/>
    </source>
</evidence>
<keyword evidence="3" id="KW-1185">Reference proteome</keyword>
<comment type="caution">
    <text evidence="2">The sequence shown here is derived from an EMBL/GenBank/DDBJ whole genome shotgun (WGS) entry which is preliminary data.</text>
</comment>
<dbReference type="SUPFAM" id="SSF56112">
    <property type="entry name" value="Protein kinase-like (PK-like)"/>
    <property type="match status" value="1"/>
</dbReference>
<dbReference type="InterPro" id="IPR011009">
    <property type="entry name" value="Kinase-like_dom_sf"/>
</dbReference>
<proteinExistence type="predicted"/>
<dbReference type="PANTHER" id="PTHR40086">
    <property type="entry name" value="PHOSPHOTRANSFERASE YTMP-RELATED"/>
    <property type="match status" value="1"/>
</dbReference>